<reference evidence="4" key="1">
    <citation type="submission" date="2023-03" db="EMBL/GenBank/DDBJ databases">
        <title>Complete genome of Cladonia borealis.</title>
        <authorList>
            <person name="Park H."/>
        </authorList>
    </citation>
    <scope>NUCLEOTIDE SEQUENCE</scope>
    <source>
        <strain evidence="4">ANT050790</strain>
    </source>
</reference>
<keyword evidence="2" id="KW-0812">Transmembrane</keyword>
<feature type="compositionally biased region" description="Polar residues" evidence="1">
    <location>
        <begin position="555"/>
        <end position="572"/>
    </location>
</feature>
<dbReference type="InterPro" id="IPR034164">
    <property type="entry name" value="Pepsin-like_dom"/>
</dbReference>
<keyword evidence="2" id="KW-0472">Membrane</keyword>
<dbReference type="Proteomes" id="UP001166286">
    <property type="component" value="Unassembled WGS sequence"/>
</dbReference>
<dbReference type="EMBL" id="JAFEKC020000006">
    <property type="protein sequence ID" value="KAK0513754.1"/>
    <property type="molecule type" value="Genomic_DNA"/>
</dbReference>
<dbReference type="Gene3D" id="2.40.70.10">
    <property type="entry name" value="Acid Proteases"/>
    <property type="match status" value="2"/>
</dbReference>
<organism evidence="4 5">
    <name type="scientific">Cladonia borealis</name>
    <dbReference type="NCBI Taxonomy" id="184061"/>
    <lineage>
        <taxon>Eukaryota</taxon>
        <taxon>Fungi</taxon>
        <taxon>Dikarya</taxon>
        <taxon>Ascomycota</taxon>
        <taxon>Pezizomycotina</taxon>
        <taxon>Lecanoromycetes</taxon>
        <taxon>OSLEUM clade</taxon>
        <taxon>Lecanoromycetidae</taxon>
        <taxon>Lecanorales</taxon>
        <taxon>Lecanorineae</taxon>
        <taxon>Cladoniaceae</taxon>
        <taxon>Cladonia</taxon>
    </lineage>
</organism>
<evidence type="ECO:0000256" key="2">
    <source>
        <dbReference type="SAM" id="Phobius"/>
    </source>
</evidence>
<dbReference type="Pfam" id="PF00026">
    <property type="entry name" value="Asp"/>
    <property type="match status" value="1"/>
</dbReference>
<dbReference type="CDD" id="cd05471">
    <property type="entry name" value="pepsin_like"/>
    <property type="match status" value="1"/>
</dbReference>
<dbReference type="SUPFAM" id="SSF50630">
    <property type="entry name" value="Acid proteases"/>
    <property type="match status" value="1"/>
</dbReference>
<feature type="compositionally biased region" description="Polar residues" evidence="1">
    <location>
        <begin position="616"/>
        <end position="637"/>
    </location>
</feature>
<gene>
    <name evidence="4" type="ORF">JMJ35_003476</name>
</gene>
<comment type="caution">
    <text evidence="4">The sequence shown here is derived from an EMBL/GenBank/DDBJ whole genome shotgun (WGS) entry which is preliminary data.</text>
</comment>
<dbReference type="PROSITE" id="PS51767">
    <property type="entry name" value="PEPTIDASE_A1"/>
    <property type="match status" value="1"/>
</dbReference>
<keyword evidence="5" id="KW-1185">Reference proteome</keyword>
<proteinExistence type="predicted"/>
<evidence type="ECO:0000256" key="1">
    <source>
        <dbReference type="SAM" id="MobiDB-lite"/>
    </source>
</evidence>
<dbReference type="AlphaFoldDB" id="A0AA39R502"/>
<feature type="compositionally biased region" description="Polar residues" evidence="1">
    <location>
        <begin position="589"/>
        <end position="599"/>
    </location>
</feature>
<name>A0AA39R502_9LECA</name>
<evidence type="ECO:0000259" key="3">
    <source>
        <dbReference type="PROSITE" id="PS51767"/>
    </source>
</evidence>
<evidence type="ECO:0000313" key="4">
    <source>
        <dbReference type="EMBL" id="KAK0513754.1"/>
    </source>
</evidence>
<evidence type="ECO:0000313" key="5">
    <source>
        <dbReference type="Proteomes" id="UP001166286"/>
    </source>
</evidence>
<feature type="region of interest" description="Disordered" evidence="1">
    <location>
        <begin position="555"/>
        <end position="651"/>
    </location>
</feature>
<dbReference type="InterPro" id="IPR021109">
    <property type="entry name" value="Peptidase_aspartic_dom_sf"/>
</dbReference>
<dbReference type="InterPro" id="IPR033121">
    <property type="entry name" value="PEPTIDASE_A1"/>
</dbReference>
<keyword evidence="2" id="KW-1133">Transmembrane helix</keyword>
<feature type="compositionally biased region" description="Low complexity" evidence="1">
    <location>
        <begin position="638"/>
        <end position="651"/>
    </location>
</feature>
<feature type="domain" description="Peptidase A1" evidence="3">
    <location>
        <begin position="25"/>
        <end position="367"/>
    </location>
</feature>
<accession>A0AA39R502</accession>
<sequence length="688" mass="74697">MTGGGPKPLSFPPSEYWDGNDGSWSSFALRVGNPEQTVRVLPSTAGQATFVVSPLGCPATEPANCTQTRGETFDSSNSKSWKSIGNYTLGLEQNLGYNEIATYGFDALALGLSDATGSSTLQSQVIADIETDDYYIGIFGLGHQPYNFTNFQDPHPSFLTTMRSKNWIPSLSWAYTAGAQYRLKGVFGSLTFGGYDASRFVPNNVSFSLAPDISRDIVVGLQSITAKDANGSTTSLLPSPILTFIDSTVPYIYLPPEACQLFENAFGLVWNKTLELYLVNDTLHDSLLAKNATFTFQIGDTTTGGPTIDIVLPYASFDLIGQYPLVDDTTRYFPLQKGNETQYTLGRTFLQEAYLITNYEHSNFSVSQCLFEDGVPLALITIPPAATTSSSHVSRGLIIGASIGATLFLLLIILLSTWAIRRRRAKKQITQKSDITAPFREGKISTAFSIQEIAHNSLFYGDYRELADSGKIELLDETRPSGSAKEISELPPEPPPVYHELMAETVSYGPLKLQKYSSTSSTKSKTGIYVSTKILTNSRSSEGGSSTPRVETIITSSTRHSFKSDQPSRSQSPWPKPLDLDRPLPPTPISESPQVSPITPASKRSGRRRLPIKAPPNSTSTSGTFDYVSPTSTTKNAGSLSSSGRSPLSETSMELEIVIPPGYTEPRGTIYSSPTSLDGEGTMVAEFF</sequence>
<feature type="transmembrane region" description="Helical" evidence="2">
    <location>
        <begin position="397"/>
        <end position="420"/>
    </location>
</feature>
<protein>
    <recommendedName>
        <fullName evidence="3">Peptidase A1 domain-containing protein</fullName>
    </recommendedName>
</protein>